<gene>
    <name evidence="1" type="ORF">ESCAB7627_2221</name>
</gene>
<evidence type="ECO:0000313" key="2">
    <source>
        <dbReference type="Proteomes" id="UP000003042"/>
    </source>
</evidence>
<name>A0ABC9NJ88_ESCAT</name>
<evidence type="ECO:0000313" key="1">
    <source>
        <dbReference type="EMBL" id="EDS90318.1"/>
    </source>
</evidence>
<protein>
    <submittedName>
        <fullName evidence="1">Uncharacterized protein</fullName>
    </submittedName>
</protein>
<sequence>MQLAIQRCVFIGSQPDISQLNTEYAALVRYLFSGAQDALAQVAHEEWKLAAIITRSAVNPDTTSFDVGYTLLEKHALPMELLSNIFPWFIKGDKKTPQ</sequence>
<dbReference type="Proteomes" id="UP000003042">
    <property type="component" value="Unassembled WGS sequence"/>
</dbReference>
<dbReference type="EMBL" id="ABKX01000013">
    <property type="protein sequence ID" value="EDS90318.1"/>
    <property type="molecule type" value="Genomic_DNA"/>
</dbReference>
<dbReference type="AlphaFoldDB" id="A0ABC9NJ88"/>
<accession>A0ABC9NJ88</accession>
<comment type="caution">
    <text evidence="1">The sequence shown here is derived from an EMBL/GenBank/DDBJ whole genome shotgun (WGS) entry which is preliminary data.</text>
</comment>
<organism evidence="1 2">
    <name type="scientific">Escherichia albertii (strain TW07627)</name>
    <dbReference type="NCBI Taxonomy" id="502347"/>
    <lineage>
        <taxon>Bacteria</taxon>
        <taxon>Pseudomonadati</taxon>
        <taxon>Pseudomonadota</taxon>
        <taxon>Gammaproteobacteria</taxon>
        <taxon>Enterobacterales</taxon>
        <taxon>Enterobacteriaceae</taxon>
        <taxon>Escherichia</taxon>
    </lineage>
</organism>
<proteinExistence type="predicted"/>
<reference evidence="1 2" key="1">
    <citation type="submission" date="2008-02" db="EMBL/GenBank/DDBJ databases">
        <title>Annotation of Escherichia albertii TW07627.</title>
        <authorList>
            <person name="Sutton G."/>
            <person name="Whittam T.S."/>
            <person name="Sebastian Y."/>
        </authorList>
    </citation>
    <scope>NUCLEOTIDE SEQUENCE [LARGE SCALE GENOMIC DNA]</scope>
    <source>
        <strain evidence="1 2">TW07627</strain>
    </source>
</reference>